<dbReference type="InterPro" id="IPR006015">
    <property type="entry name" value="Universal_stress_UspA"/>
</dbReference>
<reference evidence="5 6" key="1">
    <citation type="submission" date="2018-08" db="EMBL/GenBank/DDBJ databases">
        <title>Wenzhouxiangella salilacus sp. nov., a novel bacterium isolated from a saline lake in Xinjiang Province, China.</title>
        <authorList>
            <person name="Han S."/>
        </authorList>
    </citation>
    <scope>NUCLEOTIDE SEQUENCE [LARGE SCALE GENOMIC DNA]</scope>
    <source>
        <strain evidence="5 6">XDB06</strain>
    </source>
</reference>
<dbReference type="SUPFAM" id="SSF52402">
    <property type="entry name" value="Adenine nucleotide alpha hydrolases-like"/>
    <property type="match status" value="2"/>
</dbReference>
<sequence length="280" mass="30444">MACLDTSIYADSVIDYAAWASARLDAALVCLHVLDRETSGAVSADYSGNIGVDTQSALLEELAELDAQRSRLAMQQGRALLERATERAAKAGAREPESLQRHGTLVETATQLEQDVRLFVIGKRGESVDFGKGHLGANLERTVRAVHRPLLVASRRFRPVRSFAIAYDGSDTSRKCVAMVCQSPLLHGLDCHLIVAGSEDGPMRDRLERACRELEAAGYAPQVVVRPGNAEDVIAEQVELFDIDLLVMGAYGHSRIRHLIVGSTTTAVLQNCTIPVLLLR</sequence>
<accession>A0A3E1K5G8</accession>
<comment type="similarity">
    <text evidence="1">Belongs to the universal stress protein A family.</text>
</comment>
<dbReference type="EMBL" id="QUZK01000051">
    <property type="protein sequence ID" value="RFF29272.1"/>
    <property type="molecule type" value="Genomic_DNA"/>
</dbReference>
<gene>
    <name evidence="5" type="ORF">DZC52_13955</name>
</gene>
<dbReference type="InterPro" id="IPR006016">
    <property type="entry name" value="UspA"/>
</dbReference>
<evidence type="ECO:0000256" key="3">
    <source>
        <dbReference type="ARBA" id="ARBA00022840"/>
    </source>
</evidence>
<organism evidence="5 6">
    <name type="scientific">Wenzhouxiangella sediminis</name>
    <dbReference type="NCBI Taxonomy" id="1792836"/>
    <lineage>
        <taxon>Bacteria</taxon>
        <taxon>Pseudomonadati</taxon>
        <taxon>Pseudomonadota</taxon>
        <taxon>Gammaproteobacteria</taxon>
        <taxon>Chromatiales</taxon>
        <taxon>Wenzhouxiangellaceae</taxon>
        <taxon>Wenzhouxiangella</taxon>
    </lineage>
</organism>
<feature type="domain" description="UspA" evidence="4">
    <location>
        <begin position="2"/>
        <end position="152"/>
    </location>
</feature>
<evidence type="ECO:0000259" key="4">
    <source>
        <dbReference type="Pfam" id="PF00582"/>
    </source>
</evidence>
<dbReference type="PRINTS" id="PR01438">
    <property type="entry name" value="UNVRSLSTRESS"/>
</dbReference>
<feature type="domain" description="UspA" evidence="4">
    <location>
        <begin position="205"/>
        <end position="280"/>
    </location>
</feature>
<evidence type="ECO:0000256" key="2">
    <source>
        <dbReference type="ARBA" id="ARBA00022741"/>
    </source>
</evidence>
<dbReference type="CDD" id="cd00293">
    <property type="entry name" value="USP-like"/>
    <property type="match status" value="2"/>
</dbReference>
<dbReference type="PANTHER" id="PTHR46268">
    <property type="entry name" value="STRESS RESPONSE PROTEIN NHAX"/>
    <property type="match status" value="1"/>
</dbReference>
<comment type="caution">
    <text evidence="5">The sequence shown here is derived from an EMBL/GenBank/DDBJ whole genome shotgun (WGS) entry which is preliminary data.</text>
</comment>
<proteinExistence type="inferred from homology"/>
<protein>
    <submittedName>
        <fullName evidence="5">Universal stress protein</fullName>
    </submittedName>
</protein>
<dbReference type="Pfam" id="PF00582">
    <property type="entry name" value="Usp"/>
    <property type="match status" value="2"/>
</dbReference>
<dbReference type="Gene3D" id="3.40.50.12370">
    <property type="match status" value="1"/>
</dbReference>
<evidence type="ECO:0000313" key="6">
    <source>
        <dbReference type="Proteomes" id="UP000260351"/>
    </source>
</evidence>
<dbReference type="GO" id="GO:0005524">
    <property type="term" value="F:ATP binding"/>
    <property type="evidence" value="ECO:0007669"/>
    <property type="project" value="UniProtKB-KW"/>
</dbReference>
<evidence type="ECO:0000256" key="1">
    <source>
        <dbReference type="ARBA" id="ARBA00008791"/>
    </source>
</evidence>
<dbReference type="OrthoDB" id="9804721at2"/>
<keyword evidence="2" id="KW-0547">Nucleotide-binding</keyword>
<dbReference type="AlphaFoldDB" id="A0A3E1K5G8"/>
<dbReference type="PANTHER" id="PTHR46268:SF27">
    <property type="entry name" value="UNIVERSAL STRESS PROTEIN RV2623"/>
    <property type="match status" value="1"/>
</dbReference>
<keyword evidence="3" id="KW-0067">ATP-binding</keyword>
<name>A0A3E1K5G8_9GAMM</name>
<evidence type="ECO:0000313" key="5">
    <source>
        <dbReference type="EMBL" id="RFF29272.1"/>
    </source>
</evidence>
<dbReference type="Proteomes" id="UP000260351">
    <property type="component" value="Unassembled WGS sequence"/>
</dbReference>
<keyword evidence="6" id="KW-1185">Reference proteome</keyword>